<dbReference type="InterPro" id="IPR050275">
    <property type="entry name" value="PGM_Phosphatase"/>
</dbReference>
<dbReference type="PANTHER" id="PTHR48100:SF1">
    <property type="entry name" value="HISTIDINE PHOSPHATASE FAMILY PROTEIN-RELATED"/>
    <property type="match status" value="1"/>
</dbReference>
<dbReference type="AlphaFoldDB" id="A0A225ALR7"/>
<feature type="transmembrane region" description="Helical" evidence="2">
    <location>
        <begin position="20"/>
        <end position="41"/>
    </location>
</feature>
<dbReference type="RefSeq" id="XP_020121971.1">
    <property type="nucleotide sequence ID" value="XM_020264941.1"/>
</dbReference>
<evidence type="ECO:0000256" key="2">
    <source>
        <dbReference type="SAM" id="Phobius"/>
    </source>
</evidence>
<comment type="caution">
    <text evidence="3">The sequence shown here is derived from an EMBL/GenBank/DDBJ whole genome shotgun (WGS) entry which is preliminary data.</text>
</comment>
<proteinExistence type="predicted"/>
<keyword evidence="2" id="KW-0812">Transmembrane</keyword>
<evidence type="ECO:0000313" key="3">
    <source>
        <dbReference type="EMBL" id="OKL61850.1"/>
    </source>
</evidence>
<dbReference type="GO" id="GO:0016791">
    <property type="term" value="F:phosphatase activity"/>
    <property type="evidence" value="ECO:0007669"/>
    <property type="project" value="TreeGrafter"/>
</dbReference>
<dbReference type="EMBL" id="LFMY01000003">
    <property type="protein sequence ID" value="OKL61850.1"/>
    <property type="molecule type" value="Genomic_DNA"/>
</dbReference>
<sequence length="530" mass="59693">MPAIILPRQSTTTTSDNCPSTLSGGAIAGIVLGTMAGTLLLEWLIRACFWPGAPLNKDPEDGGVVYSSTTTSPASSRRTRRYSQRGANGYGYRGSGPDYVEYVEKSPVRGARVTRSRRGSVASKRWAVYDAQPGIEIANIMFEVQSLFLVLLLECRVESRLEEAGRQSRNEDPELARIDTLSERAQIRPILLFITIILAWVMTMTESVAMATRQQESHWRYSTVTGYFLQDDEGTDSDKFDYVSTNFGLINRTYDHDQELDARHEEEEGGKTQWQRFEHQIRAMNIEVDPNTQYKVLYLGRHGQGFHNVAESWYGSEAWDCYWSLLDGNETMTWDDARLTEIGKSQAQTANNAWRRQIENKIPFPETFYLVRETLGIHTCDRRSSKTAIVEEYPEYIIEDNFSENDELWEAEWRESDSARNARIKKFLDDVFSSTTNNNENDNNDKSTQFISITAHSGAIISILEVIGHRKFDLQTGGVIPVLVKAERVAGKEPEQVIEPPTGIPDCRDGAVKAAAGGVSLQVREVGVDV</sequence>
<keyword evidence="2" id="KW-1133">Transmembrane helix</keyword>
<accession>A0A225ALR7</accession>
<dbReference type="GeneID" id="31002608"/>
<protein>
    <recommendedName>
        <fullName evidence="5">Phosphomutase-like protein 3</fullName>
    </recommendedName>
</protein>
<dbReference type="InterPro" id="IPR029033">
    <property type="entry name" value="His_PPase_superfam"/>
</dbReference>
<evidence type="ECO:0008006" key="5">
    <source>
        <dbReference type="Google" id="ProtNLM"/>
    </source>
</evidence>
<feature type="compositionally biased region" description="Low complexity" evidence="1">
    <location>
        <begin position="67"/>
        <end position="76"/>
    </location>
</feature>
<feature type="region of interest" description="Disordered" evidence="1">
    <location>
        <begin position="60"/>
        <end position="89"/>
    </location>
</feature>
<keyword evidence="2" id="KW-0472">Membrane</keyword>
<dbReference type="OrthoDB" id="496981at2759"/>
<name>A0A225ALR7_TALAT</name>
<dbReference type="SUPFAM" id="SSF53254">
    <property type="entry name" value="Phosphoglycerate mutase-like"/>
    <property type="match status" value="1"/>
</dbReference>
<evidence type="ECO:0000256" key="1">
    <source>
        <dbReference type="SAM" id="MobiDB-lite"/>
    </source>
</evidence>
<gene>
    <name evidence="3" type="ORF">UA08_02853</name>
</gene>
<dbReference type="Gene3D" id="3.40.50.1240">
    <property type="entry name" value="Phosphoglycerate mutase-like"/>
    <property type="match status" value="2"/>
</dbReference>
<evidence type="ECO:0000313" key="4">
    <source>
        <dbReference type="Proteomes" id="UP000214365"/>
    </source>
</evidence>
<dbReference type="Proteomes" id="UP000214365">
    <property type="component" value="Unassembled WGS sequence"/>
</dbReference>
<dbReference type="PANTHER" id="PTHR48100">
    <property type="entry name" value="BROAD-SPECIFICITY PHOSPHATASE YOR283W-RELATED"/>
    <property type="match status" value="1"/>
</dbReference>
<keyword evidence="4" id="KW-1185">Reference proteome</keyword>
<organism evidence="3 4">
    <name type="scientific">Talaromyces atroroseus</name>
    <dbReference type="NCBI Taxonomy" id="1441469"/>
    <lineage>
        <taxon>Eukaryota</taxon>
        <taxon>Fungi</taxon>
        <taxon>Dikarya</taxon>
        <taxon>Ascomycota</taxon>
        <taxon>Pezizomycotina</taxon>
        <taxon>Eurotiomycetes</taxon>
        <taxon>Eurotiomycetidae</taxon>
        <taxon>Eurotiales</taxon>
        <taxon>Trichocomaceae</taxon>
        <taxon>Talaromyces</taxon>
        <taxon>Talaromyces sect. Trachyspermi</taxon>
    </lineage>
</organism>
<dbReference type="GO" id="GO:0005737">
    <property type="term" value="C:cytoplasm"/>
    <property type="evidence" value="ECO:0007669"/>
    <property type="project" value="TreeGrafter"/>
</dbReference>
<reference evidence="3 4" key="1">
    <citation type="submission" date="2015-06" db="EMBL/GenBank/DDBJ databases">
        <title>Talaromyces atroroseus IBT 11181 draft genome.</title>
        <authorList>
            <person name="Rasmussen K.B."/>
            <person name="Rasmussen S."/>
            <person name="Petersen B."/>
            <person name="Sicheritz-Ponten T."/>
            <person name="Mortensen U.H."/>
            <person name="Thrane U."/>
        </authorList>
    </citation>
    <scope>NUCLEOTIDE SEQUENCE [LARGE SCALE GENOMIC DNA]</scope>
    <source>
        <strain evidence="3 4">IBT 11181</strain>
    </source>
</reference>